<accession>A0ACB7CDZ0</accession>
<evidence type="ECO:0000313" key="1">
    <source>
        <dbReference type="EMBL" id="KAG4305275.1"/>
    </source>
</evidence>
<protein>
    <submittedName>
        <fullName evidence="1">Uncharacterized protein</fullName>
    </submittedName>
</protein>
<dbReference type="EMBL" id="JABTEG010000004">
    <property type="protein sequence ID" value="KAG4305275.1"/>
    <property type="molecule type" value="Genomic_DNA"/>
</dbReference>
<organism evidence="1 2">
    <name type="scientific">Pneumocystis oryctolagi</name>
    <dbReference type="NCBI Taxonomy" id="42067"/>
    <lineage>
        <taxon>Eukaryota</taxon>
        <taxon>Fungi</taxon>
        <taxon>Dikarya</taxon>
        <taxon>Ascomycota</taxon>
        <taxon>Taphrinomycotina</taxon>
        <taxon>Pneumocystomycetes</taxon>
        <taxon>Pneumocystaceae</taxon>
        <taxon>Pneumocystis</taxon>
    </lineage>
</organism>
<keyword evidence="2" id="KW-1185">Reference proteome</keyword>
<evidence type="ECO:0000313" key="2">
    <source>
        <dbReference type="Proteomes" id="UP000768646"/>
    </source>
</evidence>
<sequence>MRVFRLPNYSSEKVFIALYTNVKNIQYIKDQLLSQNLDLKYAFIDASTIISFYQILAAVHNSIRNYKENELRTKNINSEIIYSLSPTLSVADAFDKFAITYETEDLIVVNVNGKKEQIEKELEEIINGVELEPNDFNIEEIRDMMKIRKNYKLNENERCNNLEEMTKIILSSMAMKSII</sequence>
<comment type="caution">
    <text evidence="1">The sequence shown here is derived from an EMBL/GenBank/DDBJ whole genome shotgun (WGS) entry which is preliminary data.</text>
</comment>
<reference evidence="1 2" key="1">
    <citation type="journal article" date="2021" name="Commun. Biol.">
        <title>Genomic insights into the host specific adaptation of the Pneumocystis genus.</title>
        <authorList>
            <person name="Cisse O.H."/>
            <person name="Ma L."/>
            <person name="Dekker J.P."/>
            <person name="Khil P.P."/>
            <person name="Youn J.-H."/>
            <person name="Brenchley J.M."/>
            <person name="Blair R."/>
            <person name="Pahar B."/>
            <person name="Chabe M."/>
            <person name="Van Rompay K.K.A."/>
            <person name="Keesler R."/>
            <person name="Sukura A."/>
            <person name="Hirsch V."/>
            <person name="Kutty G."/>
            <person name="Liu Y."/>
            <person name="Peng L."/>
            <person name="Chen J."/>
            <person name="Song J."/>
            <person name="Weissenbacher-Lang C."/>
            <person name="Xu J."/>
            <person name="Upham N.S."/>
            <person name="Stajich J.E."/>
            <person name="Cuomo C.A."/>
            <person name="Cushion M.T."/>
            <person name="Kovacs J.A."/>
        </authorList>
    </citation>
    <scope>NUCLEOTIDE SEQUENCE [LARGE SCALE GENOMIC DNA]</scope>
    <source>
        <strain evidence="1 2">RABM</strain>
    </source>
</reference>
<gene>
    <name evidence="1" type="ORF">PORY_001445</name>
</gene>
<name>A0ACB7CDZ0_9ASCO</name>
<proteinExistence type="predicted"/>
<dbReference type="Proteomes" id="UP000768646">
    <property type="component" value="Unassembled WGS sequence"/>
</dbReference>